<protein>
    <submittedName>
        <fullName evidence="1">Uncharacterized protein</fullName>
    </submittedName>
</protein>
<proteinExistence type="predicted"/>
<reference evidence="1 2" key="1">
    <citation type="submission" date="2019-09" db="EMBL/GenBank/DDBJ databases">
        <title>Draft genome sequences of 48 bacterial type strains from the CCUG.</title>
        <authorList>
            <person name="Tunovic T."/>
            <person name="Pineiro-Iglesias B."/>
            <person name="Unosson C."/>
            <person name="Inganas E."/>
            <person name="Ohlen M."/>
            <person name="Cardew S."/>
            <person name="Jensie-Markopoulos S."/>
            <person name="Salva-Serra F."/>
            <person name="Jaen-Luchoro D."/>
            <person name="Karlsson R."/>
            <person name="Svensson-Stadler L."/>
            <person name="Chun J."/>
            <person name="Moore E."/>
        </authorList>
    </citation>
    <scope>NUCLEOTIDE SEQUENCE [LARGE SCALE GENOMIC DNA]</scope>
    <source>
        <strain evidence="1 2">CCUG 53116</strain>
    </source>
</reference>
<evidence type="ECO:0000313" key="1">
    <source>
        <dbReference type="EMBL" id="KAB0485662.1"/>
    </source>
</evidence>
<dbReference type="EMBL" id="VZPS01000006">
    <property type="protein sequence ID" value="KAB0485662.1"/>
    <property type="molecule type" value="Genomic_DNA"/>
</dbReference>
<name>A0A6H9RCB1_PSERE</name>
<evidence type="ECO:0000313" key="2">
    <source>
        <dbReference type="Proteomes" id="UP000460142"/>
    </source>
</evidence>
<dbReference type="Proteomes" id="UP000460142">
    <property type="component" value="Unassembled WGS sequence"/>
</dbReference>
<accession>A0A6H9RCB1</accession>
<dbReference type="AlphaFoldDB" id="A0A6H9RCB1"/>
<dbReference type="OrthoDB" id="6900915at2"/>
<organism evidence="1 2">
    <name type="scientific">Pseudomonas reinekei</name>
    <dbReference type="NCBI Taxonomy" id="395598"/>
    <lineage>
        <taxon>Bacteria</taxon>
        <taxon>Pseudomonadati</taxon>
        <taxon>Pseudomonadota</taxon>
        <taxon>Gammaproteobacteria</taxon>
        <taxon>Pseudomonadales</taxon>
        <taxon>Pseudomonadaceae</taxon>
        <taxon>Pseudomonas</taxon>
    </lineage>
</organism>
<gene>
    <name evidence="1" type="ORF">F7R15_11765</name>
</gene>
<comment type="caution">
    <text evidence="1">The sequence shown here is derived from an EMBL/GenBank/DDBJ whole genome shotgun (WGS) entry which is preliminary data.</text>
</comment>
<sequence length="77" mass="8631">MRCQRSKPSCNAYLARDCSDYLWRGSLLPLGCVADASPDDSIRLTIRVDWIGSAARSSGSKLPRHNDWLVLIPLRKT</sequence>